<dbReference type="InterPro" id="IPR036890">
    <property type="entry name" value="HATPase_C_sf"/>
</dbReference>
<evidence type="ECO:0000256" key="1">
    <source>
        <dbReference type="ARBA" id="ARBA00000085"/>
    </source>
</evidence>
<gene>
    <name evidence="16" type="ORF">OOT00_08370</name>
</gene>
<dbReference type="PROSITE" id="PS50109">
    <property type="entry name" value="HIS_KIN"/>
    <property type="match status" value="1"/>
</dbReference>
<dbReference type="InterPro" id="IPR036097">
    <property type="entry name" value="HisK_dim/P_sf"/>
</dbReference>
<evidence type="ECO:0000256" key="12">
    <source>
        <dbReference type="ARBA" id="ARBA00023012"/>
    </source>
</evidence>
<dbReference type="SMART" id="SM00387">
    <property type="entry name" value="HATPase_c"/>
    <property type="match status" value="1"/>
</dbReference>
<dbReference type="InterPro" id="IPR003594">
    <property type="entry name" value="HATPase_dom"/>
</dbReference>
<dbReference type="RefSeq" id="WP_265424868.1">
    <property type="nucleotide sequence ID" value="NZ_JAPFPW010000008.1"/>
</dbReference>
<feature type="transmembrane region" description="Helical" evidence="14">
    <location>
        <begin position="303"/>
        <end position="323"/>
    </location>
</feature>
<evidence type="ECO:0000256" key="6">
    <source>
        <dbReference type="ARBA" id="ARBA00022679"/>
    </source>
</evidence>
<evidence type="ECO:0000313" key="16">
    <source>
        <dbReference type="EMBL" id="MCW7753999.1"/>
    </source>
</evidence>
<dbReference type="PANTHER" id="PTHR43065">
    <property type="entry name" value="SENSOR HISTIDINE KINASE"/>
    <property type="match status" value="1"/>
</dbReference>
<feature type="domain" description="Histidine kinase" evidence="15">
    <location>
        <begin position="359"/>
        <end position="577"/>
    </location>
</feature>
<evidence type="ECO:0000256" key="11">
    <source>
        <dbReference type="ARBA" id="ARBA00022989"/>
    </source>
</evidence>
<evidence type="ECO:0000256" key="9">
    <source>
        <dbReference type="ARBA" id="ARBA00022777"/>
    </source>
</evidence>
<feature type="transmembrane region" description="Helical" evidence="14">
    <location>
        <begin position="36"/>
        <end position="56"/>
    </location>
</feature>
<name>A0ABT3N958_9BACT</name>
<keyword evidence="9" id="KW-0418">Kinase</keyword>
<evidence type="ECO:0000313" key="17">
    <source>
        <dbReference type="Proteomes" id="UP001209681"/>
    </source>
</evidence>
<dbReference type="SUPFAM" id="SSF55874">
    <property type="entry name" value="ATPase domain of HSP90 chaperone/DNA topoisomerase II/histidine kinase"/>
    <property type="match status" value="1"/>
</dbReference>
<dbReference type="GO" id="GO:0005524">
    <property type="term" value="F:ATP binding"/>
    <property type="evidence" value="ECO:0007669"/>
    <property type="project" value="UniProtKB-KW"/>
</dbReference>
<keyword evidence="8" id="KW-0547">Nucleotide-binding</keyword>
<dbReference type="InterPro" id="IPR033479">
    <property type="entry name" value="dCache_1"/>
</dbReference>
<dbReference type="Pfam" id="PF00512">
    <property type="entry name" value="HisKA"/>
    <property type="match status" value="1"/>
</dbReference>
<comment type="caution">
    <text evidence="16">The sequence shown here is derived from an EMBL/GenBank/DDBJ whole genome shotgun (WGS) entry which is preliminary data.</text>
</comment>
<keyword evidence="17" id="KW-1185">Reference proteome</keyword>
<keyword evidence="13 14" id="KW-0472">Membrane</keyword>
<evidence type="ECO:0000256" key="13">
    <source>
        <dbReference type="ARBA" id="ARBA00023136"/>
    </source>
</evidence>
<dbReference type="InterPro" id="IPR003661">
    <property type="entry name" value="HisK_dim/P_dom"/>
</dbReference>
<evidence type="ECO:0000256" key="10">
    <source>
        <dbReference type="ARBA" id="ARBA00022840"/>
    </source>
</evidence>
<dbReference type="InterPro" id="IPR004358">
    <property type="entry name" value="Sig_transdc_His_kin-like_C"/>
</dbReference>
<sequence>MADKKKIRPAEFVPLPSIQGDYMKDQDAYSRLARRMVITALLISLAPVLLVLSITLNRYDTTTREKIFNNLSAIVDHNRKEIDAFLREKTSNLQSLVLFSPPEDLQQPAILEAHLRRLRRVYGPVFEDLGLVDAEGRLVSYAGPFRLGAADYSKAEWFQELKDKPQAVSDVFLGLRGMPHFIVMVRADDRDGNSWILRATIDFEAFNIMVRNLQIGERGFVCILNRQGELQTRPLQDIGPHTQVYQKLLRTRSGDSLIFHQARDKNGQKQIYVAGFLKNGDWMLISQQPESEAFSDLIKTRKLGIFLFLGCALVIAFLAVRFSRKLVHTLQRKETEKQLMNRQVIETGKLASVGELAAGIAHEINNPVAIMVEEAGWMDDLLADEDPEAVKSMKEFKTSLAQIRTQGQRCKEITRKLLTFARKSESTIEPLQINDMIREVLPLCEPRARYAQVTMETRLVPDLRKVMASRTEVQQVVLNLANNAIDAMENEGGTLLIETLAHDDFLEILIHDTGPGIPEANLKRIFDPFFTTKPVGKGTGLGLSICYGIISGMGGKLEVESMMGAGATFRILLPTLAVSTDGEGEEADKVKG</sequence>
<dbReference type="SUPFAM" id="SSF47384">
    <property type="entry name" value="Homodimeric domain of signal transducing histidine kinase"/>
    <property type="match status" value="1"/>
</dbReference>
<proteinExistence type="predicted"/>
<dbReference type="InterPro" id="IPR005467">
    <property type="entry name" value="His_kinase_dom"/>
</dbReference>
<evidence type="ECO:0000256" key="8">
    <source>
        <dbReference type="ARBA" id="ARBA00022741"/>
    </source>
</evidence>
<dbReference type="CDD" id="cd00082">
    <property type="entry name" value="HisKA"/>
    <property type="match status" value="1"/>
</dbReference>
<evidence type="ECO:0000256" key="3">
    <source>
        <dbReference type="ARBA" id="ARBA00012438"/>
    </source>
</evidence>
<dbReference type="Pfam" id="PF02518">
    <property type="entry name" value="HATPase_c"/>
    <property type="match status" value="1"/>
</dbReference>
<organism evidence="16 17">
    <name type="scientific">Desulfobotulus pelophilus</name>
    <dbReference type="NCBI Taxonomy" id="2823377"/>
    <lineage>
        <taxon>Bacteria</taxon>
        <taxon>Pseudomonadati</taxon>
        <taxon>Thermodesulfobacteriota</taxon>
        <taxon>Desulfobacteria</taxon>
        <taxon>Desulfobacterales</taxon>
        <taxon>Desulfobacteraceae</taxon>
        <taxon>Desulfobotulus</taxon>
    </lineage>
</organism>
<keyword evidence="11 14" id="KW-1133">Transmembrane helix</keyword>
<evidence type="ECO:0000256" key="14">
    <source>
        <dbReference type="SAM" id="Phobius"/>
    </source>
</evidence>
<dbReference type="Gene3D" id="3.30.450.20">
    <property type="entry name" value="PAS domain"/>
    <property type="match status" value="2"/>
</dbReference>
<dbReference type="PANTHER" id="PTHR43065:SF46">
    <property type="entry name" value="C4-DICARBOXYLATE TRANSPORT SENSOR PROTEIN DCTB"/>
    <property type="match status" value="1"/>
</dbReference>
<dbReference type="Pfam" id="PF02743">
    <property type="entry name" value="dCache_1"/>
    <property type="match status" value="1"/>
</dbReference>
<dbReference type="Gene3D" id="1.10.287.130">
    <property type="match status" value="1"/>
</dbReference>
<evidence type="ECO:0000256" key="2">
    <source>
        <dbReference type="ARBA" id="ARBA00004651"/>
    </source>
</evidence>
<evidence type="ECO:0000259" key="15">
    <source>
        <dbReference type="PROSITE" id="PS50109"/>
    </source>
</evidence>
<reference evidence="16 17" key="1">
    <citation type="submission" date="2022-11" db="EMBL/GenBank/DDBJ databases">
        <title>Desulfobotulus tamanensis H1 sp. nov. - anaerobic, alkaliphilic, sulphate reducing bacterium isolated from terrestrial mud volcano.</title>
        <authorList>
            <person name="Frolova A."/>
            <person name="Merkel A.Y."/>
            <person name="Slobodkin A.I."/>
        </authorList>
    </citation>
    <scope>NUCLEOTIDE SEQUENCE [LARGE SCALE GENOMIC DNA]</scope>
    <source>
        <strain evidence="16 17">H1</strain>
    </source>
</reference>
<evidence type="ECO:0000256" key="5">
    <source>
        <dbReference type="ARBA" id="ARBA00022553"/>
    </source>
</evidence>
<keyword evidence="12" id="KW-0902">Two-component regulatory system</keyword>
<dbReference type="SMART" id="SM00388">
    <property type="entry name" value="HisKA"/>
    <property type="match status" value="1"/>
</dbReference>
<dbReference type="Proteomes" id="UP001209681">
    <property type="component" value="Unassembled WGS sequence"/>
</dbReference>
<accession>A0ABT3N958</accession>
<comment type="subcellular location">
    <subcellularLocation>
        <location evidence="2">Cell membrane</location>
        <topology evidence="2">Multi-pass membrane protein</topology>
    </subcellularLocation>
</comment>
<keyword evidence="5" id="KW-0597">Phosphoprotein</keyword>
<protein>
    <recommendedName>
        <fullName evidence="3">histidine kinase</fullName>
        <ecNumber evidence="3">2.7.13.3</ecNumber>
    </recommendedName>
</protein>
<dbReference type="EMBL" id="JAPFPW010000008">
    <property type="protein sequence ID" value="MCW7753999.1"/>
    <property type="molecule type" value="Genomic_DNA"/>
</dbReference>
<keyword evidence="4" id="KW-1003">Cell membrane</keyword>
<keyword evidence="6" id="KW-0808">Transferase</keyword>
<keyword evidence="7 14" id="KW-0812">Transmembrane</keyword>
<dbReference type="EC" id="2.7.13.3" evidence="3"/>
<evidence type="ECO:0000256" key="7">
    <source>
        <dbReference type="ARBA" id="ARBA00022692"/>
    </source>
</evidence>
<evidence type="ECO:0000256" key="4">
    <source>
        <dbReference type="ARBA" id="ARBA00022475"/>
    </source>
</evidence>
<keyword evidence="10 16" id="KW-0067">ATP-binding</keyword>
<dbReference type="CDD" id="cd12914">
    <property type="entry name" value="PDC1_DGC_like"/>
    <property type="match status" value="1"/>
</dbReference>
<dbReference type="PRINTS" id="PR00344">
    <property type="entry name" value="BCTRLSENSOR"/>
</dbReference>
<dbReference type="Gene3D" id="3.30.565.10">
    <property type="entry name" value="Histidine kinase-like ATPase, C-terminal domain"/>
    <property type="match status" value="1"/>
</dbReference>
<comment type="catalytic activity">
    <reaction evidence="1">
        <text>ATP + protein L-histidine = ADP + protein N-phospho-L-histidine.</text>
        <dbReference type="EC" id="2.7.13.3"/>
    </reaction>
</comment>